<feature type="chain" id="PRO_5045548551" description="Sulfotransferase" evidence="1">
    <location>
        <begin position="38"/>
        <end position="313"/>
    </location>
</feature>
<dbReference type="EMBL" id="CAXAMN010007580">
    <property type="protein sequence ID" value="CAK9022046.1"/>
    <property type="molecule type" value="Genomic_DNA"/>
</dbReference>
<dbReference type="Gene3D" id="3.40.50.300">
    <property type="entry name" value="P-loop containing nucleotide triphosphate hydrolases"/>
    <property type="match status" value="1"/>
</dbReference>
<dbReference type="Proteomes" id="UP001642484">
    <property type="component" value="Unassembled WGS sequence"/>
</dbReference>
<reference evidence="2 3" key="1">
    <citation type="submission" date="2024-02" db="EMBL/GenBank/DDBJ databases">
        <authorList>
            <person name="Chen Y."/>
            <person name="Shah S."/>
            <person name="Dougan E. K."/>
            <person name="Thang M."/>
            <person name="Chan C."/>
        </authorList>
    </citation>
    <scope>NUCLEOTIDE SEQUENCE [LARGE SCALE GENOMIC DNA]</scope>
</reference>
<evidence type="ECO:0008006" key="4">
    <source>
        <dbReference type="Google" id="ProtNLM"/>
    </source>
</evidence>
<name>A0ABP0K5K4_9DINO</name>
<evidence type="ECO:0000313" key="2">
    <source>
        <dbReference type="EMBL" id="CAK9022046.1"/>
    </source>
</evidence>
<keyword evidence="1" id="KW-0732">Signal</keyword>
<comment type="caution">
    <text evidence="2">The sequence shown here is derived from an EMBL/GenBank/DDBJ whole genome shotgun (WGS) entry which is preliminary data.</text>
</comment>
<dbReference type="InterPro" id="IPR027417">
    <property type="entry name" value="P-loop_NTPase"/>
</dbReference>
<proteinExistence type="predicted"/>
<gene>
    <name evidence="2" type="ORF">CCMP2556_LOCUS14667</name>
</gene>
<keyword evidence="3" id="KW-1185">Reference proteome</keyword>
<protein>
    <recommendedName>
        <fullName evidence="4">Sulfotransferase</fullName>
    </recommendedName>
</protein>
<organism evidence="2 3">
    <name type="scientific">Durusdinium trenchii</name>
    <dbReference type="NCBI Taxonomy" id="1381693"/>
    <lineage>
        <taxon>Eukaryota</taxon>
        <taxon>Sar</taxon>
        <taxon>Alveolata</taxon>
        <taxon>Dinophyceae</taxon>
        <taxon>Suessiales</taxon>
        <taxon>Symbiodiniaceae</taxon>
        <taxon>Durusdinium</taxon>
    </lineage>
</organism>
<accession>A0ABP0K5K4</accession>
<evidence type="ECO:0000256" key="1">
    <source>
        <dbReference type="SAM" id="SignalP"/>
    </source>
</evidence>
<evidence type="ECO:0000313" key="3">
    <source>
        <dbReference type="Proteomes" id="UP001642484"/>
    </source>
</evidence>
<feature type="signal peptide" evidence="1">
    <location>
        <begin position="1"/>
        <end position="37"/>
    </location>
</feature>
<sequence>MGGYRSSYECSSLRKCDMSILHIAALLLGICPAGTDGVDCEISPSHGKALIQMRQAMNDAPMKSCLSFIHIPKNMGGTVEIAGNIAFGVNPADSNDTCANWAAGNRTSSNQRFWGYCDDHLNCSNRINISHCGVPAGTDAPVDQCHFQHFPPAWDPTLAESYVQCDTFCILRHPVDRFISSFLWVHRNEDDLSYCSPKALETYAVKHLKDLSVLDCVHRNRLNGCLLVPQVYYVFEKGDPQQPQICRHVLHMDSIDHEFPALMKSYGLSVDLEGYWNHRSNDCHDFSPTRKTIKLVEDFYAQDYEAFGFSRDA</sequence>